<dbReference type="PROSITE" id="PS50070">
    <property type="entry name" value="KRINGLE_2"/>
    <property type="match status" value="2"/>
</dbReference>
<dbReference type="PRINTS" id="PR00722">
    <property type="entry name" value="CHYMOTRYPSIN"/>
</dbReference>
<dbReference type="Gene3D" id="4.10.740.10">
    <property type="entry name" value="Coagulation Factor IX"/>
    <property type="match status" value="1"/>
</dbReference>
<dbReference type="InterPro" id="IPR009003">
    <property type="entry name" value="Peptidase_S1_PA"/>
</dbReference>
<dbReference type="Proteomes" id="UP000694558">
    <property type="component" value="Chromosome 1"/>
</dbReference>
<keyword evidence="15" id="KW-1015">Disulfide bond</keyword>
<keyword evidence="12 22" id="KW-0720">Serine protease</keyword>
<evidence type="ECO:0000256" key="10">
    <source>
        <dbReference type="ARBA" id="ARBA00022685"/>
    </source>
</evidence>
<dbReference type="PRINTS" id="PR01505">
    <property type="entry name" value="PROTHROMBIN"/>
</dbReference>
<dbReference type="PANTHER" id="PTHR24264:SF65">
    <property type="entry name" value="SRCR DOMAIN-CONTAINING PROTEIN"/>
    <property type="match status" value="1"/>
</dbReference>
<dbReference type="InterPro" id="IPR018114">
    <property type="entry name" value="TRYPSIN_HIS"/>
</dbReference>
<dbReference type="InterPro" id="IPR013806">
    <property type="entry name" value="Kringle-like"/>
</dbReference>
<evidence type="ECO:0000256" key="18">
    <source>
        <dbReference type="ARBA" id="ARBA00036320"/>
    </source>
</evidence>
<dbReference type="GO" id="GO:0006953">
    <property type="term" value="P:acute-phase response"/>
    <property type="evidence" value="ECO:0007669"/>
    <property type="project" value="UniProtKB-KW"/>
</dbReference>
<evidence type="ECO:0000256" key="3">
    <source>
        <dbReference type="ARBA" id="ARBA00012174"/>
    </source>
</evidence>
<dbReference type="InterPro" id="IPR033116">
    <property type="entry name" value="TRYPSIN_SER"/>
</dbReference>
<protein>
    <recommendedName>
        <fullName evidence="4">Prothrombin</fullName>
        <ecNumber evidence="19">3.4.21.4</ecNumber>
        <ecNumber evidence="3">3.4.21.5</ecNumber>
    </recommendedName>
    <alternativeName>
        <fullName evidence="17">Coagulation factor II</fullName>
    </alternativeName>
</protein>
<feature type="domain" description="Gla" evidence="27">
    <location>
        <begin position="109"/>
        <end position="156"/>
    </location>
</feature>
<evidence type="ECO:0000259" key="26">
    <source>
        <dbReference type="PROSITE" id="PS50240"/>
    </source>
</evidence>
<evidence type="ECO:0000256" key="24">
    <source>
        <dbReference type="SAM" id="SignalP"/>
    </source>
</evidence>
<accession>A0A8D3BZM1</accession>
<dbReference type="PROSITE" id="PS00135">
    <property type="entry name" value="TRYPSIN_SER"/>
    <property type="match status" value="1"/>
</dbReference>
<dbReference type="GO" id="GO:0005615">
    <property type="term" value="C:extracellular space"/>
    <property type="evidence" value="ECO:0007669"/>
    <property type="project" value="TreeGrafter"/>
</dbReference>
<dbReference type="PROSITE" id="PS50998">
    <property type="entry name" value="GLA_2"/>
    <property type="match status" value="1"/>
</dbReference>
<dbReference type="PROSITE" id="PS00021">
    <property type="entry name" value="KRINGLE_1"/>
    <property type="match status" value="1"/>
</dbReference>
<dbReference type="Gene3D" id="2.40.10.10">
    <property type="entry name" value="Trypsin-like serine proteases"/>
    <property type="match status" value="3"/>
</dbReference>
<feature type="signal peptide" evidence="24">
    <location>
        <begin position="1"/>
        <end position="18"/>
    </location>
</feature>
<evidence type="ECO:0000256" key="5">
    <source>
        <dbReference type="ARBA" id="ARBA00022479"/>
    </source>
</evidence>
<evidence type="ECO:0000313" key="28">
    <source>
        <dbReference type="Ensembl" id="ENSSMAP00000040479.1"/>
    </source>
</evidence>
<feature type="chain" id="PRO_5034260808" description="Prothrombin" evidence="24">
    <location>
        <begin position="19"/>
        <end position="663"/>
    </location>
</feature>
<keyword evidence="13" id="KW-0106">Calcium</keyword>
<keyword evidence="23" id="KW-0472">Membrane</keyword>
<dbReference type="InterPro" id="IPR003966">
    <property type="entry name" value="Prothrombin/thrombin"/>
</dbReference>
<dbReference type="PROSITE" id="PS50240">
    <property type="entry name" value="TRYPSIN_DOM"/>
    <property type="match status" value="1"/>
</dbReference>
<evidence type="ECO:0000256" key="15">
    <source>
        <dbReference type="ARBA" id="ARBA00023157"/>
    </source>
</evidence>
<dbReference type="SMART" id="SM00020">
    <property type="entry name" value="Tryp_SPc"/>
    <property type="match status" value="1"/>
</dbReference>
<dbReference type="GO" id="GO:0004252">
    <property type="term" value="F:serine-type endopeptidase activity"/>
    <property type="evidence" value="ECO:0007669"/>
    <property type="project" value="UniProtKB-EC"/>
</dbReference>
<evidence type="ECO:0000256" key="22">
    <source>
        <dbReference type="RuleBase" id="RU363034"/>
    </source>
</evidence>
<comment type="catalytic activity">
    <reaction evidence="1">
        <text>Selective cleavage of Arg-|-Gly bonds in fibrinogen to form fibrin and release fibrinopeptides A and B.</text>
        <dbReference type="EC" id="3.4.21.5"/>
    </reaction>
</comment>
<evidence type="ECO:0000256" key="14">
    <source>
        <dbReference type="ARBA" id="ARBA00023145"/>
    </source>
</evidence>
<evidence type="ECO:0000256" key="9">
    <source>
        <dbReference type="ARBA" id="ARBA00022670"/>
    </source>
</evidence>
<reference evidence="28" key="1">
    <citation type="submission" date="2023-05" db="EMBL/GenBank/DDBJ databases">
        <title>High-quality long-read genome of Scophthalmus maximus.</title>
        <authorList>
            <person name="Lien S."/>
            <person name="Martinez P."/>
        </authorList>
    </citation>
    <scope>NUCLEOTIDE SEQUENCE [LARGE SCALE GENOMIC DNA]</scope>
</reference>
<dbReference type="Pfam" id="PF00089">
    <property type="entry name" value="Trypsin"/>
    <property type="match status" value="1"/>
</dbReference>
<feature type="transmembrane region" description="Helical" evidence="23">
    <location>
        <begin position="75"/>
        <end position="96"/>
    </location>
</feature>
<dbReference type="FunFam" id="2.40.10.10:FF:000068">
    <property type="entry name" value="transmembrane protease serine 2"/>
    <property type="match status" value="1"/>
</dbReference>
<dbReference type="InterPro" id="IPR001314">
    <property type="entry name" value="Peptidase_S1A"/>
</dbReference>
<dbReference type="InterPro" id="IPR017857">
    <property type="entry name" value="Coagulation_fac-like_Gla_dom"/>
</dbReference>
<name>A0A8D3BZM1_SCOMX</name>
<dbReference type="SUPFAM" id="SSF50494">
    <property type="entry name" value="Trypsin-like serine proteases"/>
    <property type="match status" value="1"/>
</dbReference>
<dbReference type="GeneTree" id="ENSGT00940000164059"/>
<dbReference type="FunFam" id="4.10.740.10:FF:000001">
    <property type="entry name" value="vitamin K-dependent protein S"/>
    <property type="match status" value="1"/>
</dbReference>
<dbReference type="Gene3D" id="2.40.20.10">
    <property type="entry name" value="Plasminogen Kringle 4"/>
    <property type="match status" value="2"/>
</dbReference>
<evidence type="ECO:0000259" key="27">
    <source>
        <dbReference type="PROSITE" id="PS50998"/>
    </source>
</evidence>
<dbReference type="Pfam" id="PF09396">
    <property type="entry name" value="Thrombin_light"/>
    <property type="match status" value="1"/>
</dbReference>
<keyword evidence="24" id="KW-0732">Signal</keyword>
<keyword evidence="11 22" id="KW-0378">Hydrolase</keyword>
<dbReference type="InterPro" id="IPR018056">
    <property type="entry name" value="Kringle_CS"/>
</dbReference>
<organism evidence="28 29">
    <name type="scientific">Scophthalmus maximus</name>
    <name type="common">Turbot</name>
    <name type="synonym">Psetta maxima</name>
    <dbReference type="NCBI Taxonomy" id="52904"/>
    <lineage>
        <taxon>Eukaryota</taxon>
        <taxon>Metazoa</taxon>
        <taxon>Chordata</taxon>
        <taxon>Craniata</taxon>
        <taxon>Vertebrata</taxon>
        <taxon>Euteleostomi</taxon>
        <taxon>Actinopterygii</taxon>
        <taxon>Neopterygii</taxon>
        <taxon>Teleostei</taxon>
        <taxon>Neoteleostei</taxon>
        <taxon>Acanthomorphata</taxon>
        <taxon>Carangaria</taxon>
        <taxon>Pleuronectiformes</taxon>
        <taxon>Pleuronectoidei</taxon>
        <taxon>Scophthalmidae</taxon>
        <taxon>Scophthalmus</taxon>
    </lineage>
</organism>
<evidence type="ECO:0000256" key="20">
    <source>
        <dbReference type="ARBA" id="ARBA00049579"/>
    </source>
</evidence>
<dbReference type="InterPro" id="IPR050127">
    <property type="entry name" value="Serine_Proteases_S1"/>
</dbReference>
<comment type="subcellular location">
    <subcellularLocation>
        <location evidence="2">Secreted</location>
        <location evidence="2">Extracellular space</location>
    </subcellularLocation>
</comment>
<evidence type="ECO:0000256" key="21">
    <source>
        <dbReference type="PROSITE-ProRule" id="PRU00121"/>
    </source>
</evidence>
<evidence type="ECO:0000256" key="16">
    <source>
        <dbReference type="ARBA" id="ARBA00023180"/>
    </source>
</evidence>
<dbReference type="SUPFAM" id="SSF57440">
    <property type="entry name" value="Kringle-like"/>
    <property type="match status" value="2"/>
</dbReference>
<dbReference type="Gene3D" id="4.10.140.10">
    <property type="entry name" value="Thrombin light chain domain"/>
    <property type="match status" value="1"/>
</dbReference>
<evidence type="ECO:0000256" key="1">
    <source>
        <dbReference type="ARBA" id="ARBA00001621"/>
    </source>
</evidence>
<dbReference type="InterPro" id="IPR018992">
    <property type="entry name" value="Thrombin_light_chain"/>
</dbReference>
<evidence type="ECO:0000256" key="17">
    <source>
        <dbReference type="ARBA" id="ARBA00032835"/>
    </source>
</evidence>
<dbReference type="PRINTS" id="PR00018">
    <property type="entry name" value="KRINGLE"/>
</dbReference>
<reference evidence="28" key="2">
    <citation type="submission" date="2025-08" db="UniProtKB">
        <authorList>
            <consortium name="Ensembl"/>
        </authorList>
    </citation>
    <scope>IDENTIFICATION</scope>
</reference>
<evidence type="ECO:0000313" key="29">
    <source>
        <dbReference type="Proteomes" id="UP000694558"/>
    </source>
</evidence>
<keyword evidence="23" id="KW-0812">Transmembrane</keyword>
<evidence type="ECO:0000256" key="13">
    <source>
        <dbReference type="ARBA" id="ARBA00022837"/>
    </source>
</evidence>
<evidence type="ECO:0000256" key="19">
    <source>
        <dbReference type="ARBA" id="ARBA00038868"/>
    </source>
</evidence>
<dbReference type="SMART" id="SM00130">
    <property type="entry name" value="KR"/>
    <property type="match status" value="2"/>
</dbReference>
<dbReference type="Pfam" id="PF00051">
    <property type="entry name" value="Kringle"/>
    <property type="match status" value="2"/>
</dbReference>
<proteinExistence type="predicted"/>
<keyword evidence="23" id="KW-1133">Transmembrane helix</keyword>
<evidence type="ECO:0000256" key="12">
    <source>
        <dbReference type="ARBA" id="ARBA00022825"/>
    </source>
</evidence>
<dbReference type="SMART" id="SM00069">
    <property type="entry name" value="GLA"/>
    <property type="match status" value="1"/>
</dbReference>
<evidence type="ECO:0000256" key="7">
    <source>
        <dbReference type="ARBA" id="ARBA00022525"/>
    </source>
</evidence>
<dbReference type="PANTHER" id="PTHR24264">
    <property type="entry name" value="TRYPSIN-RELATED"/>
    <property type="match status" value="1"/>
</dbReference>
<dbReference type="InterPro" id="IPR000001">
    <property type="entry name" value="Kringle"/>
</dbReference>
<feature type="domain" description="Kringle" evidence="25">
    <location>
        <begin position="152"/>
        <end position="232"/>
    </location>
</feature>
<dbReference type="InterPro" id="IPR035972">
    <property type="entry name" value="GLA-like_dom_SF"/>
</dbReference>
<dbReference type="CDD" id="cd00108">
    <property type="entry name" value="KR"/>
    <property type="match status" value="2"/>
</dbReference>
<dbReference type="EC" id="3.4.21.5" evidence="3"/>
<evidence type="ECO:0000256" key="11">
    <source>
        <dbReference type="ARBA" id="ARBA00022801"/>
    </source>
</evidence>
<evidence type="ECO:0000256" key="4">
    <source>
        <dbReference type="ARBA" id="ARBA00014840"/>
    </source>
</evidence>
<comment type="function">
    <text evidence="20">Thrombin, which cleaves bonds after Arg and Lys, converts fibrinogen to fibrin and activates factors V, VII, VIII, XIII, and, in complex with thrombomodulin, protein C. Functions in blood homeostasis, inflammation and wound healing. Activates coagulation factor XI (F11); activation is promoted by the contact with negatively charged surfaces. Triggers the production of pro-inflammatory cytokines, such as MCP-1/CCL2 and IL8/CXCL8, in endothelial cells.</text>
</comment>
<dbReference type="FunFam" id="2.40.10.10:FF:000085">
    <property type="entry name" value="Prothrombin"/>
    <property type="match status" value="1"/>
</dbReference>
<dbReference type="InterPro" id="IPR038178">
    <property type="entry name" value="Kringle_sf"/>
</dbReference>
<dbReference type="CDD" id="cd00190">
    <property type="entry name" value="Tryp_SPc"/>
    <property type="match status" value="1"/>
</dbReference>
<dbReference type="InterPro" id="IPR043504">
    <property type="entry name" value="Peptidase_S1_PA_chymotrypsin"/>
</dbReference>
<dbReference type="InterPro" id="IPR001254">
    <property type="entry name" value="Trypsin_dom"/>
</dbReference>
<keyword evidence="8 21" id="KW-0420">Kringle</keyword>
<evidence type="ECO:0000256" key="23">
    <source>
        <dbReference type="SAM" id="Phobius"/>
    </source>
</evidence>
<dbReference type="AlphaFoldDB" id="A0A8D3BZM1"/>
<dbReference type="GO" id="GO:0005509">
    <property type="term" value="F:calcium ion binding"/>
    <property type="evidence" value="ECO:0007669"/>
    <property type="project" value="InterPro"/>
</dbReference>
<evidence type="ECO:0000256" key="2">
    <source>
        <dbReference type="ARBA" id="ARBA00004239"/>
    </source>
</evidence>
<keyword evidence="5" id="KW-0301">Gamma-carboxyglutamic acid</keyword>
<evidence type="ECO:0000259" key="25">
    <source>
        <dbReference type="PROSITE" id="PS50070"/>
    </source>
</evidence>
<dbReference type="EC" id="3.4.21.4" evidence="19"/>
<sequence length="663" mass="75370">MCVYVCVCVPVCARVCLCVCKCVSVSLCVRLCVCTCVYVCIYVCVRVCLCPCVCTCVCKCVSVSLCVRLCVCTCVWVYVCLCVPLCVSLCVLFRAAPRAHEVLIRPRRANMFLLEELLQGNLEREECVEEVCDHEEAREVFEQPDKTVRLWLCIFGKGVNYDGNVNITQSGRPCQYWRHSFPHPIMREFNISEPNSNLDENFCRNPDNRPEGPWCFTQDPTVQKEACRVPTCGEDFVPSTVAPEPDQTEECLPNYGVDYVGDLAVTLGGHTCLQWSLPKLTALSVDKEFMPEVPLVGNKCRNPDKDPEGPWCYVEVSGNVTVDFCDLHLCEDQLVGDESTAEADGRERSVLGSNRKRFFDPRTFGIGEDDCGQRPLFEKIDKEDTKEEELLESYRDKRIVGGNDAEESSAPWQVMLYKRSPQELLCGASLISDQWILTAAHCIYYPPWNKNFSSSDILVRLGKHNRVKFERGLEKIVAIDKIIVHPKYNWKENLNRDIALLHMRRPVPFTDKIFPICLPSKKVARTLMSEGYKGRVTGWGNLKETWNPTVRNLPNVLQQIHLPIVDQNTCRRSTSVKVTDNMFCAGFKPEDGNRGDACEGDSGGPFVMKYPAENRWYQMGIVSWGEGCDRDGKYGFYTHLFRMSRWMRKVIDQTGKEGTDDED</sequence>
<comment type="catalytic activity">
    <reaction evidence="18">
        <text>Preferential cleavage: Arg-|-Xaa, Lys-|-Xaa.</text>
        <dbReference type="EC" id="3.4.21.4"/>
    </reaction>
</comment>
<dbReference type="InterPro" id="IPR037111">
    <property type="entry name" value="Thrombin_light_chain_sf"/>
</dbReference>
<dbReference type="Pfam" id="PF00594">
    <property type="entry name" value="Gla"/>
    <property type="match status" value="1"/>
</dbReference>
<keyword evidence="14" id="KW-0865">Zymogen</keyword>
<keyword evidence="7" id="KW-0964">Secreted</keyword>
<keyword evidence="16" id="KW-0325">Glycoprotein</keyword>
<dbReference type="GO" id="GO:0007596">
    <property type="term" value="P:blood coagulation"/>
    <property type="evidence" value="ECO:0007669"/>
    <property type="project" value="InterPro"/>
</dbReference>
<feature type="domain" description="Peptidase S1" evidence="26">
    <location>
        <begin position="399"/>
        <end position="652"/>
    </location>
</feature>
<dbReference type="Ensembl" id="ENSSMAT00000063810.1">
    <property type="protein sequence ID" value="ENSSMAP00000040479.1"/>
    <property type="gene ID" value="ENSSMAG00000000055.2"/>
</dbReference>
<evidence type="ECO:0000256" key="8">
    <source>
        <dbReference type="ARBA" id="ARBA00022572"/>
    </source>
</evidence>
<dbReference type="SUPFAM" id="SSF57630">
    <property type="entry name" value="GLA-domain"/>
    <property type="match status" value="1"/>
</dbReference>
<dbReference type="PROSITE" id="PS00134">
    <property type="entry name" value="TRYPSIN_HIS"/>
    <property type="match status" value="1"/>
</dbReference>
<keyword evidence="6" id="KW-0011">Acute phase</keyword>
<gene>
    <name evidence="28" type="primary">prozb</name>
</gene>
<dbReference type="InterPro" id="IPR000294">
    <property type="entry name" value="GLA_domain"/>
</dbReference>
<feature type="domain" description="Kringle" evidence="25">
    <location>
        <begin position="250"/>
        <end position="330"/>
    </location>
</feature>
<evidence type="ECO:0000256" key="6">
    <source>
        <dbReference type="ARBA" id="ARBA00022486"/>
    </source>
</evidence>
<keyword evidence="10" id="KW-0165">Cleavage on pair of basic residues</keyword>
<dbReference type="GO" id="GO:0006508">
    <property type="term" value="P:proteolysis"/>
    <property type="evidence" value="ECO:0007669"/>
    <property type="project" value="UniProtKB-KW"/>
</dbReference>
<comment type="caution">
    <text evidence="21">Lacks conserved residue(s) required for the propagation of feature annotation.</text>
</comment>
<keyword evidence="9 22" id="KW-0645">Protease</keyword>